<dbReference type="Gene3D" id="1.40.20.10">
    <property type="entry name" value="CHAD domain"/>
    <property type="match status" value="1"/>
</dbReference>
<evidence type="ECO:0000313" key="3">
    <source>
        <dbReference type="EMBL" id="MDM7855982.1"/>
    </source>
</evidence>
<dbReference type="EMBL" id="JAUCGQ010000002">
    <property type="protein sequence ID" value="MDM7855982.1"/>
    <property type="molecule type" value="Genomic_DNA"/>
</dbReference>
<dbReference type="InterPro" id="IPR007899">
    <property type="entry name" value="CHAD_dom"/>
</dbReference>
<keyword evidence="4" id="KW-1185">Reference proteome</keyword>
<evidence type="ECO:0000313" key="4">
    <source>
        <dbReference type="Proteomes" id="UP001529338"/>
    </source>
</evidence>
<feature type="region of interest" description="Disordered" evidence="1">
    <location>
        <begin position="197"/>
        <end position="218"/>
    </location>
</feature>
<evidence type="ECO:0000259" key="2">
    <source>
        <dbReference type="PROSITE" id="PS51708"/>
    </source>
</evidence>
<sequence length="326" mass="35695">MTQADPRTGADLVGAYLRAVVDDLLAADPLIRADEPDAVHKARVATRRLRSALRTFRGVLDRTATDPLRAELRWWGGVLGGARDREVQRDRVRAVLDGLAPELVVGPVHARVTAELDAGYHLARAAVVQLMDHARYGELVDGLRALADAPPFTERAERSAATIARRACRSTWRRARRAHRVVDERVAALEEPWLEGDEDLWTADPAEPENAGPDATDPDLATAIHELRKAAKAARYAGEACAPALGDAASAYASAFEALQDLLGAHHDAVVLHGVFRDMGMRAHLDGENGFTYGLLVGLERARAQGAVRDLPDVWRVARRERVRRH</sequence>
<name>A0ABT7SIG9_9CELL</name>
<dbReference type="PANTHER" id="PTHR39339:SF1">
    <property type="entry name" value="CHAD DOMAIN-CONTAINING PROTEIN"/>
    <property type="match status" value="1"/>
</dbReference>
<feature type="domain" description="CHAD" evidence="2">
    <location>
        <begin position="6"/>
        <end position="320"/>
    </location>
</feature>
<dbReference type="RefSeq" id="WP_289456054.1">
    <property type="nucleotide sequence ID" value="NZ_JAUCGQ010000002.1"/>
</dbReference>
<accession>A0ABT7SIG9</accession>
<proteinExistence type="predicted"/>
<comment type="caution">
    <text evidence="3">The sequence shown here is derived from an EMBL/GenBank/DDBJ whole genome shotgun (WGS) entry which is preliminary data.</text>
</comment>
<dbReference type="Pfam" id="PF05235">
    <property type="entry name" value="CHAD"/>
    <property type="match status" value="1"/>
</dbReference>
<dbReference type="InterPro" id="IPR038186">
    <property type="entry name" value="CHAD_dom_sf"/>
</dbReference>
<gene>
    <name evidence="3" type="ORF">QRT04_13680</name>
</gene>
<dbReference type="Proteomes" id="UP001529338">
    <property type="component" value="Unassembled WGS sequence"/>
</dbReference>
<evidence type="ECO:0000256" key="1">
    <source>
        <dbReference type="SAM" id="MobiDB-lite"/>
    </source>
</evidence>
<dbReference type="SMART" id="SM00880">
    <property type="entry name" value="CHAD"/>
    <property type="match status" value="1"/>
</dbReference>
<dbReference type="PANTHER" id="PTHR39339">
    <property type="entry name" value="SLR1444 PROTEIN"/>
    <property type="match status" value="1"/>
</dbReference>
<protein>
    <submittedName>
        <fullName evidence="3">CHAD domain-containing protein</fullName>
    </submittedName>
</protein>
<organism evidence="3 4">
    <name type="scientific">Cellulomonas alba</name>
    <dbReference type="NCBI Taxonomy" id="3053467"/>
    <lineage>
        <taxon>Bacteria</taxon>
        <taxon>Bacillati</taxon>
        <taxon>Actinomycetota</taxon>
        <taxon>Actinomycetes</taxon>
        <taxon>Micrococcales</taxon>
        <taxon>Cellulomonadaceae</taxon>
        <taxon>Cellulomonas</taxon>
    </lineage>
</organism>
<reference evidence="3 4" key="1">
    <citation type="submission" date="2023-06" db="EMBL/GenBank/DDBJ databases">
        <title>Cellulomonas sp. MW4 Whole genome sequence.</title>
        <authorList>
            <person name="Park S."/>
        </authorList>
    </citation>
    <scope>NUCLEOTIDE SEQUENCE [LARGE SCALE GENOMIC DNA]</scope>
    <source>
        <strain evidence="3 4">MW4</strain>
    </source>
</reference>
<dbReference type="PROSITE" id="PS51708">
    <property type="entry name" value="CHAD"/>
    <property type="match status" value="1"/>
</dbReference>